<comment type="caution">
    <text evidence="1">The sequence shown here is derived from an EMBL/GenBank/DDBJ whole genome shotgun (WGS) entry which is preliminary data.</text>
</comment>
<name>A0ABX3G268_9ACTN</name>
<accession>A0ABX3G268</accession>
<evidence type="ECO:0000313" key="1">
    <source>
        <dbReference type="EMBL" id="OLZ65478.1"/>
    </source>
</evidence>
<dbReference type="RefSeq" id="WP_076044490.1">
    <property type="nucleotide sequence ID" value="NZ_MQUR01000035.1"/>
</dbReference>
<sequence length="189" mass="20353">MNHGEGADALVLDAREMLAAGQSDEEVFAELAARTGEWAACVLAVCVALGVPRTEAEARLREVEPLFAEFAAGEEELVATLLSFGHVFIVDRVLDEHEEHIRDLLGTAAGARGGYPGGLLGWFRTGELTKIFLYFAKTRFRDGRGSPPDFWAAMTTAGELLASKDGQDQAEVKAGLERCRMQAAAVTGR</sequence>
<dbReference type="EMBL" id="MQUR01000035">
    <property type="protein sequence ID" value="OLZ65478.1"/>
    <property type="molecule type" value="Genomic_DNA"/>
</dbReference>
<protein>
    <submittedName>
        <fullName evidence="1">Uncharacterized protein</fullName>
    </submittedName>
</protein>
<gene>
    <name evidence="1" type="ORF">AVW11_16925</name>
</gene>
<keyword evidence="2" id="KW-1185">Reference proteome</keyword>
<reference evidence="1 2" key="1">
    <citation type="submission" date="2016-01" db="EMBL/GenBank/DDBJ databases">
        <title>Streptomyces amritsarensis strain MTCC 11845 genome sequencing and assembly.</title>
        <authorList>
            <person name="Sharma D."/>
            <person name="Nair G.R."/>
            <person name="Kaur G."/>
            <person name="Manhas R.K."/>
            <person name="Mayilraj S."/>
        </authorList>
    </citation>
    <scope>NUCLEOTIDE SEQUENCE [LARGE SCALE GENOMIC DNA]</scope>
    <source>
        <strain evidence="1 2">MTCC 11845</strain>
    </source>
</reference>
<organism evidence="1 2">
    <name type="scientific">Streptomyces amritsarensis</name>
    <dbReference type="NCBI Taxonomy" id="681158"/>
    <lineage>
        <taxon>Bacteria</taxon>
        <taxon>Bacillati</taxon>
        <taxon>Actinomycetota</taxon>
        <taxon>Actinomycetes</taxon>
        <taxon>Kitasatosporales</taxon>
        <taxon>Streptomycetaceae</taxon>
        <taxon>Streptomyces</taxon>
    </lineage>
</organism>
<proteinExistence type="predicted"/>
<evidence type="ECO:0000313" key="2">
    <source>
        <dbReference type="Proteomes" id="UP000187151"/>
    </source>
</evidence>
<dbReference type="Proteomes" id="UP000187151">
    <property type="component" value="Unassembled WGS sequence"/>
</dbReference>